<dbReference type="Pfam" id="PF01928">
    <property type="entry name" value="CYTH"/>
    <property type="match status" value="1"/>
</dbReference>
<dbReference type="PANTHER" id="PTHR40114:SF1">
    <property type="entry name" value="SLR0698 PROTEIN"/>
    <property type="match status" value="1"/>
</dbReference>
<dbReference type="InterPro" id="IPR033469">
    <property type="entry name" value="CYTH-like_dom_sf"/>
</dbReference>
<accession>A0A1M6CZS3</accession>
<dbReference type="PROSITE" id="PS51707">
    <property type="entry name" value="CYTH"/>
    <property type="match status" value="1"/>
</dbReference>
<evidence type="ECO:0000313" key="4">
    <source>
        <dbReference type="Proteomes" id="UP000324781"/>
    </source>
</evidence>
<organism evidence="3 4">
    <name type="scientific">Thermoclostridium caenicola</name>
    <dbReference type="NCBI Taxonomy" id="659425"/>
    <lineage>
        <taxon>Bacteria</taxon>
        <taxon>Bacillati</taxon>
        <taxon>Bacillota</taxon>
        <taxon>Clostridia</taxon>
        <taxon>Eubacteriales</taxon>
        <taxon>Oscillospiraceae</taxon>
        <taxon>Thermoclostridium</taxon>
    </lineage>
</organism>
<dbReference type="Gene3D" id="2.40.320.10">
    <property type="entry name" value="Hypothetical Protein Pfu-838710-001"/>
    <property type="match status" value="1"/>
</dbReference>
<proteinExistence type="predicted"/>
<feature type="active site" description="Proton acceptor" evidence="1">
    <location>
        <position position="29"/>
    </location>
</feature>
<keyword evidence="4" id="KW-1185">Reference proteome</keyword>
<feature type="domain" description="CYTH" evidence="2">
    <location>
        <begin position="2"/>
        <end position="148"/>
    </location>
</feature>
<dbReference type="PANTHER" id="PTHR40114">
    <property type="entry name" value="SLR0698 PROTEIN"/>
    <property type="match status" value="1"/>
</dbReference>
<dbReference type="OrthoDB" id="9805588at2"/>
<protein>
    <submittedName>
        <fullName evidence="3">Adenylate cyclase</fullName>
    </submittedName>
</protein>
<dbReference type="Proteomes" id="UP000324781">
    <property type="component" value="Unassembled WGS sequence"/>
</dbReference>
<dbReference type="CDD" id="cd07891">
    <property type="entry name" value="CYTH-like_CthTTM-like_1"/>
    <property type="match status" value="1"/>
</dbReference>
<reference evidence="3 4" key="1">
    <citation type="submission" date="2016-11" db="EMBL/GenBank/DDBJ databases">
        <authorList>
            <person name="Varghese N."/>
            <person name="Submissions S."/>
        </authorList>
    </citation>
    <scope>NUCLEOTIDE SEQUENCE [LARGE SCALE GENOMIC DNA]</scope>
    <source>
        <strain evidence="3 4">DSM 19027</strain>
    </source>
</reference>
<name>A0A1M6CZS3_9FIRM</name>
<dbReference type="InterPro" id="IPR012042">
    <property type="entry name" value="NeuTTM/CthTTM-like"/>
</dbReference>
<dbReference type="PIRSF" id="PIRSF016487">
    <property type="entry name" value="CYTH_UCP016487"/>
    <property type="match status" value="1"/>
</dbReference>
<dbReference type="SMART" id="SM01118">
    <property type="entry name" value="CYTH"/>
    <property type="match status" value="1"/>
</dbReference>
<evidence type="ECO:0000256" key="1">
    <source>
        <dbReference type="PIRSR" id="PIRSR016487-1"/>
    </source>
</evidence>
<evidence type="ECO:0000313" key="3">
    <source>
        <dbReference type="EMBL" id="SHI66469.1"/>
    </source>
</evidence>
<dbReference type="SUPFAM" id="SSF55154">
    <property type="entry name" value="CYTH-like phosphatases"/>
    <property type="match status" value="1"/>
</dbReference>
<dbReference type="AlphaFoldDB" id="A0A1M6CZS3"/>
<dbReference type="InterPro" id="IPR023577">
    <property type="entry name" value="CYTH_domain"/>
</dbReference>
<evidence type="ECO:0000259" key="2">
    <source>
        <dbReference type="PROSITE" id="PS51707"/>
    </source>
</evidence>
<dbReference type="EMBL" id="FQZP01000006">
    <property type="protein sequence ID" value="SHI66469.1"/>
    <property type="molecule type" value="Genomic_DNA"/>
</dbReference>
<sequence>MRQEIERKFLVTGSGYRNGASCKTYRQGYIVADTHRVIRVRTDGSKGYLTIKGPSRGASRTEYEYEIPLPDAEDLLERMCIKPLIEKVRYTLVHDGMTWEVDEFTGVNQGLCIAEIELEQEDQRFSLPPWVGREVTADPRYYNAYLAKHPYNTWEHKD</sequence>
<gene>
    <name evidence="3" type="ORF">SAMN05444373_100642</name>
</gene>